<dbReference type="GO" id="GO:0008270">
    <property type="term" value="F:zinc ion binding"/>
    <property type="evidence" value="ECO:0007669"/>
    <property type="project" value="InterPro"/>
</dbReference>
<comment type="subcellular location">
    <subcellularLocation>
        <location evidence="1">Nucleus</location>
    </subcellularLocation>
</comment>
<keyword evidence="4" id="KW-0804">Transcription</keyword>
<dbReference type="GO" id="GO:0000981">
    <property type="term" value="F:DNA-binding transcription factor activity, RNA polymerase II-specific"/>
    <property type="evidence" value="ECO:0007669"/>
    <property type="project" value="InterPro"/>
</dbReference>
<dbReference type="InterPro" id="IPR007219">
    <property type="entry name" value="XnlR_reg_dom"/>
</dbReference>
<evidence type="ECO:0000313" key="8">
    <source>
        <dbReference type="Proteomes" id="UP000054321"/>
    </source>
</evidence>
<evidence type="ECO:0000259" key="6">
    <source>
        <dbReference type="Pfam" id="PF04082"/>
    </source>
</evidence>
<organism evidence="7 8">
    <name type="scientific">Oidiodendron maius (strain Zn)</name>
    <dbReference type="NCBI Taxonomy" id="913774"/>
    <lineage>
        <taxon>Eukaryota</taxon>
        <taxon>Fungi</taxon>
        <taxon>Dikarya</taxon>
        <taxon>Ascomycota</taxon>
        <taxon>Pezizomycotina</taxon>
        <taxon>Leotiomycetes</taxon>
        <taxon>Leotiomycetes incertae sedis</taxon>
        <taxon>Myxotrichaceae</taxon>
        <taxon>Oidiodendron</taxon>
    </lineage>
</organism>
<dbReference type="InterPro" id="IPR050815">
    <property type="entry name" value="TF_fung"/>
</dbReference>
<keyword evidence="5" id="KW-0539">Nucleus</keyword>
<dbReference type="AlphaFoldDB" id="A0A0C3GYE0"/>
<dbReference type="Pfam" id="PF04082">
    <property type="entry name" value="Fungal_trans"/>
    <property type="match status" value="1"/>
</dbReference>
<evidence type="ECO:0000256" key="5">
    <source>
        <dbReference type="ARBA" id="ARBA00023242"/>
    </source>
</evidence>
<dbReference type="GO" id="GO:0003677">
    <property type="term" value="F:DNA binding"/>
    <property type="evidence" value="ECO:0007669"/>
    <property type="project" value="InterPro"/>
</dbReference>
<evidence type="ECO:0000256" key="2">
    <source>
        <dbReference type="ARBA" id="ARBA00022723"/>
    </source>
</evidence>
<evidence type="ECO:0000256" key="4">
    <source>
        <dbReference type="ARBA" id="ARBA00023163"/>
    </source>
</evidence>
<dbReference type="EMBL" id="KN832887">
    <property type="protein sequence ID" value="KIM95261.1"/>
    <property type="molecule type" value="Genomic_DNA"/>
</dbReference>
<name>A0A0C3GYE0_OIDMZ</name>
<keyword evidence="3" id="KW-0805">Transcription regulation</keyword>
<keyword evidence="2" id="KW-0479">Metal-binding</keyword>
<evidence type="ECO:0000256" key="1">
    <source>
        <dbReference type="ARBA" id="ARBA00004123"/>
    </source>
</evidence>
<dbReference type="Proteomes" id="UP000054321">
    <property type="component" value="Unassembled WGS sequence"/>
</dbReference>
<evidence type="ECO:0000256" key="3">
    <source>
        <dbReference type="ARBA" id="ARBA00023015"/>
    </source>
</evidence>
<dbReference type="OrthoDB" id="1924787at2759"/>
<dbReference type="HOGENOM" id="CLU_026304_1_0_1"/>
<reference evidence="8" key="2">
    <citation type="submission" date="2015-01" db="EMBL/GenBank/DDBJ databases">
        <title>Evolutionary Origins and Diversification of the Mycorrhizal Mutualists.</title>
        <authorList>
            <consortium name="DOE Joint Genome Institute"/>
            <consortium name="Mycorrhizal Genomics Consortium"/>
            <person name="Kohler A."/>
            <person name="Kuo A."/>
            <person name="Nagy L.G."/>
            <person name="Floudas D."/>
            <person name="Copeland A."/>
            <person name="Barry K.W."/>
            <person name="Cichocki N."/>
            <person name="Veneault-Fourrey C."/>
            <person name="LaButti K."/>
            <person name="Lindquist E.A."/>
            <person name="Lipzen A."/>
            <person name="Lundell T."/>
            <person name="Morin E."/>
            <person name="Murat C."/>
            <person name="Riley R."/>
            <person name="Ohm R."/>
            <person name="Sun H."/>
            <person name="Tunlid A."/>
            <person name="Henrissat B."/>
            <person name="Grigoriev I.V."/>
            <person name="Hibbett D.S."/>
            <person name="Martin F."/>
        </authorList>
    </citation>
    <scope>NUCLEOTIDE SEQUENCE [LARGE SCALE GENOMIC DNA]</scope>
    <source>
        <strain evidence="8">Zn</strain>
    </source>
</reference>
<accession>A0A0C3GYE0</accession>
<dbReference type="PANTHER" id="PTHR47338:SF16">
    <property type="entry name" value="TRANSCRIPTION FACTOR, PUTATIVE (AFU_ORTHOLOGUE AFUA_2G09360)-RELATED"/>
    <property type="match status" value="1"/>
</dbReference>
<dbReference type="GO" id="GO:0005634">
    <property type="term" value="C:nucleus"/>
    <property type="evidence" value="ECO:0007669"/>
    <property type="project" value="UniProtKB-SubCell"/>
</dbReference>
<proteinExistence type="predicted"/>
<keyword evidence="8" id="KW-1185">Reference proteome</keyword>
<protein>
    <recommendedName>
        <fullName evidence="6">Xylanolytic transcriptional activator regulatory domain-containing protein</fullName>
    </recommendedName>
</protein>
<evidence type="ECO:0000313" key="7">
    <source>
        <dbReference type="EMBL" id="KIM95261.1"/>
    </source>
</evidence>
<dbReference type="PANTHER" id="PTHR47338">
    <property type="entry name" value="ZN(II)2CYS6 TRANSCRIPTION FACTOR (EUROFUNG)-RELATED"/>
    <property type="match status" value="1"/>
</dbReference>
<feature type="domain" description="Xylanolytic transcriptional activator regulatory" evidence="6">
    <location>
        <begin position="36"/>
        <end position="207"/>
    </location>
</feature>
<gene>
    <name evidence="7" type="ORF">OIDMADRAFT_106401</name>
</gene>
<dbReference type="InParanoid" id="A0A0C3GYE0"/>
<reference evidence="7 8" key="1">
    <citation type="submission" date="2014-04" db="EMBL/GenBank/DDBJ databases">
        <authorList>
            <consortium name="DOE Joint Genome Institute"/>
            <person name="Kuo A."/>
            <person name="Martino E."/>
            <person name="Perotto S."/>
            <person name="Kohler A."/>
            <person name="Nagy L.G."/>
            <person name="Floudas D."/>
            <person name="Copeland A."/>
            <person name="Barry K.W."/>
            <person name="Cichocki N."/>
            <person name="Veneault-Fourrey C."/>
            <person name="LaButti K."/>
            <person name="Lindquist E.A."/>
            <person name="Lipzen A."/>
            <person name="Lundell T."/>
            <person name="Morin E."/>
            <person name="Murat C."/>
            <person name="Sun H."/>
            <person name="Tunlid A."/>
            <person name="Henrissat B."/>
            <person name="Grigoriev I.V."/>
            <person name="Hibbett D.S."/>
            <person name="Martin F."/>
            <person name="Nordberg H.P."/>
            <person name="Cantor M.N."/>
            <person name="Hua S.X."/>
        </authorList>
    </citation>
    <scope>NUCLEOTIDE SEQUENCE [LARGE SCALE GENOMIC DNA]</scope>
    <source>
        <strain evidence="7 8">Zn</strain>
    </source>
</reference>
<dbReference type="CDD" id="cd12148">
    <property type="entry name" value="fungal_TF_MHR"/>
    <property type="match status" value="1"/>
</dbReference>
<dbReference type="GO" id="GO:0006351">
    <property type="term" value="P:DNA-templated transcription"/>
    <property type="evidence" value="ECO:0007669"/>
    <property type="project" value="InterPro"/>
</dbReference>
<sequence length="423" mass="48091">MRTLHYPEPEMQLNYAFPSSRGLTEELAHAEPRHRGSNFVAKAKALLDMDDISVTTIQACVLLGTISFSESKTESEALYYALANRLAFILDLPHRPTRDEVGRQVNLRIYWTLYMIDIWSSTGLQLPRQMSHSGHIMLPVEESIYLDLSATSTRPNSASSSIWAEMVHLAHIWAEIHDLNKAIVDGSMRSEFLTPAVETLSNKLSSWSRSLQPHLKATRENLQLYASLGFGSALAALHLGFHYYNEVLFYQFLAEDAHPSSVSTAFYKENCKTHAAFFCDLLYTCRTIPGCECFYIMVGHMLVVTSTVYIHTLLFSDMEDQIRIARQRLEQNFEILTQLQSYWIKLDDSLSRLKAFHNACTTSVESSFSMDRWMVSFILEHGTQAYKKFGHDTPSSPGHAMISSKSPSPVLTLQDWYTQTFPV</sequence>